<dbReference type="InterPro" id="IPR002563">
    <property type="entry name" value="Flavin_Rdtase-like_dom"/>
</dbReference>
<accession>A0A370NJT6</accession>
<evidence type="ECO:0000256" key="1">
    <source>
        <dbReference type="ARBA" id="ARBA00008898"/>
    </source>
</evidence>
<organism evidence="4 5">
    <name type="scientific">Cupriavidus lacunae</name>
    <dbReference type="NCBI Taxonomy" id="2666307"/>
    <lineage>
        <taxon>Bacteria</taxon>
        <taxon>Pseudomonadati</taxon>
        <taxon>Pseudomonadota</taxon>
        <taxon>Betaproteobacteria</taxon>
        <taxon>Burkholderiales</taxon>
        <taxon>Burkholderiaceae</taxon>
        <taxon>Cupriavidus</taxon>
    </lineage>
</organism>
<dbReference type="Gene3D" id="2.30.110.10">
    <property type="entry name" value="Electron Transport, Fmn-binding Protein, Chain A"/>
    <property type="match status" value="1"/>
</dbReference>
<dbReference type="SUPFAM" id="SSF50475">
    <property type="entry name" value="FMN-binding split barrel"/>
    <property type="match status" value="1"/>
</dbReference>
<feature type="domain" description="Flavin reductase like" evidence="3">
    <location>
        <begin position="30"/>
        <end position="172"/>
    </location>
</feature>
<dbReference type="Gene3D" id="1.10.10.10">
    <property type="entry name" value="Winged helix-like DNA-binding domain superfamily/Winged helix DNA-binding domain"/>
    <property type="match status" value="1"/>
</dbReference>
<reference evidence="5" key="1">
    <citation type="submission" date="2018-06" db="EMBL/GenBank/DDBJ databases">
        <authorList>
            <person name="Feng T."/>
            <person name="Jeon C.O."/>
        </authorList>
    </citation>
    <scope>NUCLEOTIDE SEQUENCE [LARGE SCALE GENOMIC DNA]</scope>
    <source>
        <strain evidence="5">S23</strain>
    </source>
</reference>
<proteinExistence type="inferred from homology"/>
<evidence type="ECO:0000256" key="2">
    <source>
        <dbReference type="ARBA" id="ARBA00023002"/>
    </source>
</evidence>
<dbReference type="InterPro" id="IPR050268">
    <property type="entry name" value="NADH-dep_flavin_reductase"/>
</dbReference>
<dbReference type="InterPro" id="IPR012349">
    <property type="entry name" value="Split_barrel_FMN-bd"/>
</dbReference>
<gene>
    <name evidence="4" type="ORF">DN412_34825</name>
</gene>
<dbReference type="Proteomes" id="UP000255165">
    <property type="component" value="Unassembled WGS sequence"/>
</dbReference>
<dbReference type="SMART" id="SM00903">
    <property type="entry name" value="Flavin_Reduct"/>
    <property type="match status" value="1"/>
</dbReference>
<evidence type="ECO:0000313" key="4">
    <source>
        <dbReference type="EMBL" id="RDK05826.1"/>
    </source>
</evidence>
<comment type="similarity">
    <text evidence="1">Belongs to the non-flavoprotein flavin reductase family.</text>
</comment>
<dbReference type="PANTHER" id="PTHR30466:SF11">
    <property type="entry name" value="FLAVIN-DEPENDENT MONOOXYGENASE, REDUCTASE SUBUNIT HSAB"/>
    <property type="match status" value="1"/>
</dbReference>
<dbReference type="AlphaFoldDB" id="A0A370NJT6"/>
<dbReference type="InterPro" id="IPR036388">
    <property type="entry name" value="WH-like_DNA-bd_sf"/>
</dbReference>
<sequence length="322" mass="34788">MSLTALTSNDARLIEQGYPDTDSRAFRRCLGQYPTGVAVITARHNGKLLGMAVNSFAAVSLDPPLVLWSIRRESARAADFCEAEHLAVNVLSANQVQVSQWFGSAHPDRFQMAAWEPDAHGAPLLDGAIAHLECRRHAVLDGGDHFILLMRVERHASYQGEPLLFAQGQYAVTQSHPYVLASREATATAPASDVAVVPLLRLLSIANQRMSAQFQQHREALGLNTSSTRVLNKLGVGACSVEELERLTYLGHEAVEDTLADLQAHSYIAKDAAGRFELTRSGRDTNAAIAARSAAFAAGKLQGLSESDVAAAKRVLLALQDR</sequence>
<evidence type="ECO:0000313" key="5">
    <source>
        <dbReference type="Proteomes" id="UP000255165"/>
    </source>
</evidence>
<evidence type="ECO:0000259" key="3">
    <source>
        <dbReference type="SMART" id="SM00903"/>
    </source>
</evidence>
<dbReference type="InterPro" id="IPR036390">
    <property type="entry name" value="WH_DNA-bd_sf"/>
</dbReference>
<dbReference type="RefSeq" id="WP_115215735.1">
    <property type="nucleotide sequence ID" value="NZ_QKWJ01000081.1"/>
</dbReference>
<dbReference type="Pfam" id="PF01613">
    <property type="entry name" value="Flavin_Reduct"/>
    <property type="match status" value="1"/>
</dbReference>
<comment type="caution">
    <text evidence="4">The sequence shown here is derived from an EMBL/GenBank/DDBJ whole genome shotgun (WGS) entry which is preliminary data.</text>
</comment>
<name>A0A370NJT6_9BURK</name>
<keyword evidence="5" id="KW-1185">Reference proteome</keyword>
<dbReference type="PANTHER" id="PTHR30466">
    <property type="entry name" value="FLAVIN REDUCTASE"/>
    <property type="match status" value="1"/>
</dbReference>
<protein>
    <recommendedName>
        <fullName evidence="3">Flavin reductase like domain-containing protein</fullName>
    </recommendedName>
</protein>
<dbReference type="EMBL" id="QKWJ01000081">
    <property type="protein sequence ID" value="RDK05826.1"/>
    <property type="molecule type" value="Genomic_DNA"/>
</dbReference>
<keyword evidence="2" id="KW-0560">Oxidoreductase</keyword>
<dbReference type="GO" id="GO:0010181">
    <property type="term" value="F:FMN binding"/>
    <property type="evidence" value="ECO:0007669"/>
    <property type="project" value="InterPro"/>
</dbReference>
<dbReference type="GO" id="GO:0042602">
    <property type="term" value="F:riboflavin reductase (NADPH) activity"/>
    <property type="evidence" value="ECO:0007669"/>
    <property type="project" value="TreeGrafter"/>
</dbReference>
<dbReference type="SUPFAM" id="SSF46785">
    <property type="entry name" value="Winged helix' DNA-binding domain"/>
    <property type="match status" value="1"/>
</dbReference>